<dbReference type="EMBL" id="JACHBL010000001">
    <property type="protein sequence ID" value="MBB5599324.1"/>
    <property type="molecule type" value="Genomic_DNA"/>
</dbReference>
<keyword evidence="3" id="KW-0238">DNA-binding</keyword>
<evidence type="ECO:0000313" key="3">
    <source>
        <dbReference type="EMBL" id="MBB5599324.1"/>
    </source>
</evidence>
<dbReference type="SMART" id="SM00418">
    <property type="entry name" value="HTH_ARSR"/>
    <property type="match status" value="1"/>
</dbReference>
<comment type="caution">
    <text evidence="3">The sequence shown here is derived from an EMBL/GenBank/DDBJ whole genome shotgun (WGS) entry which is preliminary data.</text>
</comment>
<dbReference type="InterPro" id="IPR001845">
    <property type="entry name" value="HTH_ArsR_DNA-bd_dom"/>
</dbReference>
<evidence type="ECO:0000256" key="1">
    <source>
        <dbReference type="SAM" id="MobiDB-lite"/>
    </source>
</evidence>
<dbReference type="AlphaFoldDB" id="A0A7W8YD52"/>
<dbReference type="InterPro" id="IPR036390">
    <property type="entry name" value="WH_DNA-bd_sf"/>
</dbReference>
<evidence type="ECO:0000259" key="2">
    <source>
        <dbReference type="SMART" id="SM00418"/>
    </source>
</evidence>
<feature type="compositionally biased region" description="Acidic residues" evidence="1">
    <location>
        <begin position="217"/>
        <end position="232"/>
    </location>
</feature>
<feature type="region of interest" description="Disordered" evidence="1">
    <location>
        <begin position="213"/>
        <end position="232"/>
    </location>
</feature>
<reference evidence="3 4" key="1">
    <citation type="submission" date="2020-08" db="EMBL/GenBank/DDBJ databases">
        <title>Sequencing the genomes of 1000 actinobacteria strains.</title>
        <authorList>
            <person name="Klenk H.-P."/>
        </authorList>
    </citation>
    <scope>NUCLEOTIDE SEQUENCE [LARGE SCALE GENOMIC DNA]</scope>
    <source>
        <strain evidence="3 4">DSM 23694</strain>
    </source>
</reference>
<gene>
    <name evidence="3" type="ORF">BKA12_002404</name>
</gene>
<name>A0A7W8YD52_9MICC</name>
<dbReference type="GO" id="GO:0003700">
    <property type="term" value="F:DNA-binding transcription factor activity"/>
    <property type="evidence" value="ECO:0007669"/>
    <property type="project" value="InterPro"/>
</dbReference>
<dbReference type="InterPro" id="IPR011991">
    <property type="entry name" value="ArsR-like_HTH"/>
</dbReference>
<dbReference type="Gene3D" id="1.10.10.10">
    <property type="entry name" value="Winged helix-like DNA-binding domain superfamily/Winged helix DNA-binding domain"/>
    <property type="match status" value="1"/>
</dbReference>
<dbReference type="InterPro" id="IPR036388">
    <property type="entry name" value="WH-like_DNA-bd_sf"/>
</dbReference>
<dbReference type="Proteomes" id="UP000523863">
    <property type="component" value="Unassembled WGS sequence"/>
</dbReference>
<accession>A0A7W8YD52</accession>
<dbReference type="RefSeq" id="WP_183644253.1">
    <property type="nucleotide sequence ID" value="NZ_JACHBL010000001.1"/>
</dbReference>
<keyword evidence="4" id="KW-1185">Reference proteome</keyword>
<sequence length="232" mass="26052">MMQNSSAGTTALAEAVRKNSANAVVISDPQAIRALAHEARLEALEELFASQASRTATELAGRCRLTPSAMSYHLRALEKYGFVMRAPSEGDGRERRWRAAGDHLVVGSFRESYAAKNAYLSVQLNAFRDRLTNEIQFRESERAENIEPPADRAPVLTTGLMFMNEEKQKEFIRKMYALVEEYEHISGPEERSIGGERLYYMLSLLPERLNRNAGAPVEDEDFKEDDDAEASS</sequence>
<evidence type="ECO:0000313" key="4">
    <source>
        <dbReference type="Proteomes" id="UP000523863"/>
    </source>
</evidence>
<organism evidence="3 4">
    <name type="scientific">Neomicrococcus lactis</name>
    <dbReference type="NCBI Taxonomy" id="732241"/>
    <lineage>
        <taxon>Bacteria</taxon>
        <taxon>Bacillati</taxon>
        <taxon>Actinomycetota</taxon>
        <taxon>Actinomycetes</taxon>
        <taxon>Micrococcales</taxon>
        <taxon>Micrococcaceae</taxon>
        <taxon>Neomicrococcus</taxon>
    </lineage>
</organism>
<dbReference type="CDD" id="cd00090">
    <property type="entry name" value="HTH_ARSR"/>
    <property type="match status" value="1"/>
</dbReference>
<protein>
    <submittedName>
        <fullName evidence="3">DNA-binding transcriptional ArsR family regulator</fullName>
    </submittedName>
</protein>
<dbReference type="GO" id="GO:0003677">
    <property type="term" value="F:DNA binding"/>
    <property type="evidence" value="ECO:0007669"/>
    <property type="project" value="UniProtKB-KW"/>
</dbReference>
<dbReference type="SUPFAM" id="SSF46785">
    <property type="entry name" value="Winged helix' DNA-binding domain"/>
    <property type="match status" value="1"/>
</dbReference>
<proteinExistence type="predicted"/>
<feature type="domain" description="HTH arsR-type" evidence="2">
    <location>
        <begin position="30"/>
        <end position="115"/>
    </location>
</feature>
<dbReference type="Pfam" id="PF12840">
    <property type="entry name" value="HTH_20"/>
    <property type="match status" value="1"/>
</dbReference>